<accession>A0AAV3S2X6</accession>
<comment type="caution">
    <text evidence="1">The sequence shown here is derived from an EMBL/GenBank/DDBJ whole genome shotgun (WGS) entry which is preliminary data.</text>
</comment>
<organism evidence="1 2">
    <name type="scientific">Lithospermum erythrorhizon</name>
    <name type="common">Purple gromwell</name>
    <name type="synonym">Lithospermum officinale var. erythrorhizon</name>
    <dbReference type="NCBI Taxonomy" id="34254"/>
    <lineage>
        <taxon>Eukaryota</taxon>
        <taxon>Viridiplantae</taxon>
        <taxon>Streptophyta</taxon>
        <taxon>Embryophyta</taxon>
        <taxon>Tracheophyta</taxon>
        <taxon>Spermatophyta</taxon>
        <taxon>Magnoliopsida</taxon>
        <taxon>eudicotyledons</taxon>
        <taxon>Gunneridae</taxon>
        <taxon>Pentapetalae</taxon>
        <taxon>asterids</taxon>
        <taxon>lamiids</taxon>
        <taxon>Boraginales</taxon>
        <taxon>Boraginaceae</taxon>
        <taxon>Boraginoideae</taxon>
        <taxon>Lithospermeae</taxon>
        <taxon>Lithospermum</taxon>
    </lineage>
</organism>
<dbReference type="Proteomes" id="UP001454036">
    <property type="component" value="Unassembled WGS sequence"/>
</dbReference>
<gene>
    <name evidence="1" type="ORF">LIER_34295</name>
</gene>
<dbReference type="AlphaFoldDB" id="A0AAV3S2X6"/>
<dbReference type="EMBL" id="BAABME010014247">
    <property type="protein sequence ID" value="GAA0187007.1"/>
    <property type="molecule type" value="Genomic_DNA"/>
</dbReference>
<reference evidence="1 2" key="1">
    <citation type="submission" date="2024-01" db="EMBL/GenBank/DDBJ databases">
        <title>The complete chloroplast genome sequence of Lithospermum erythrorhizon: insights into the phylogenetic relationship among Boraginaceae species and the maternal lineages of purple gromwells.</title>
        <authorList>
            <person name="Okada T."/>
            <person name="Watanabe K."/>
        </authorList>
    </citation>
    <scope>NUCLEOTIDE SEQUENCE [LARGE SCALE GENOMIC DNA]</scope>
</reference>
<evidence type="ECO:0000313" key="2">
    <source>
        <dbReference type="Proteomes" id="UP001454036"/>
    </source>
</evidence>
<evidence type="ECO:0000313" key="1">
    <source>
        <dbReference type="EMBL" id="GAA0187007.1"/>
    </source>
</evidence>
<protein>
    <submittedName>
        <fullName evidence="1">Uncharacterized protein</fullName>
    </submittedName>
</protein>
<sequence length="113" mass="12579">MEISMTFVPAKLLETMSECKSILIPYSNTLSFSSPDVLVEDIDTAEGRASITTYARSVINEEVQFRAATRPQFSMPDSIQIILYGQNFTASCQQNQSINEVGKLIWGTFDLGM</sequence>
<keyword evidence="2" id="KW-1185">Reference proteome</keyword>
<proteinExistence type="predicted"/>
<name>A0AAV3S2X6_LITER</name>